<dbReference type="Proteomes" id="UP001487740">
    <property type="component" value="Unassembled WGS sequence"/>
</dbReference>
<dbReference type="EMBL" id="JARAKH010000009">
    <property type="protein sequence ID" value="KAK8401199.1"/>
    <property type="molecule type" value="Genomic_DNA"/>
</dbReference>
<name>A0AAW0UNI9_SCYPA</name>
<protein>
    <submittedName>
        <fullName evidence="1">Uncharacterized protein</fullName>
    </submittedName>
</protein>
<evidence type="ECO:0000313" key="2">
    <source>
        <dbReference type="Proteomes" id="UP001487740"/>
    </source>
</evidence>
<sequence length="106" mass="12175">MRRRVRFKAARGREKVGSRSGILRQPEIFFTTPINLEWMNSHPECPASQGLQFRGSSTNSESLNTYRGERCMPSSWCLVVSILSPTIGDVRDWQHLQGLHQGLMWN</sequence>
<dbReference type="AlphaFoldDB" id="A0AAW0UNI9"/>
<organism evidence="1 2">
    <name type="scientific">Scylla paramamosain</name>
    <name type="common">Mud crab</name>
    <dbReference type="NCBI Taxonomy" id="85552"/>
    <lineage>
        <taxon>Eukaryota</taxon>
        <taxon>Metazoa</taxon>
        <taxon>Ecdysozoa</taxon>
        <taxon>Arthropoda</taxon>
        <taxon>Crustacea</taxon>
        <taxon>Multicrustacea</taxon>
        <taxon>Malacostraca</taxon>
        <taxon>Eumalacostraca</taxon>
        <taxon>Eucarida</taxon>
        <taxon>Decapoda</taxon>
        <taxon>Pleocyemata</taxon>
        <taxon>Brachyura</taxon>
        <taxon>Eubrachyura</taxon>
        <taxon>Portunoidea</taxon>
        <taxon>Portunidae</taxon>
        <taxon>Portuninae</taxon>
        <taxon>Scylla</taxon>
    </lineage>
</organism>
<accession>A0AAW0UNI9</accession>
<keyword evidence="2" id="KW-1185">Reference proteome</keyword>
<comment type="caution">
    <text evidence="1">The sequence shown here is derived from an EMBL/GenBank/DDBJ whole genome shotgun (WGS) entry which is preliminary data.</text>
</comment>
<evidence type="ECO:0000313" key="1">
    <source>
        <dbReference type="EMBL" id="KAK8401199.1"/>
    </source>
</evidence>
<reference evidence="1 2" key="1">
    <citation type="submission" date="2023-03" db="EMBL/GenBank/DDBJ databases">
        <title>High-quality genome of Scylla paramamosain provides insights in environmental adaptation.</title>
        <authorList>
            <person name="Zhang L."/>
        </authorList>
    </citation>
    <scope>NUCLEOTIDE SEQUENCE [LARGE SCALE GENOMIC DNA]</scope>
    <source>
        <strain evidence="1">LZ_2023a</strain>
        <tissue evidence="1">Muscle</tissue>
    </source>
</reference>
<gene>
    <name evidence="1" type="ORF">O3P69_002757</name>
</gene>
<proteinExistence type="predicted"/>